<gene>
    <name evidence="1" type="ORF">GPUN_0109</name>
</gene>
<dbReference type="eggNOG" id="ENOG502ZAQ2">
    <property type="taxonomic scope" value="Bacteria"/>
</dbReference>
<dbReference type="AlphaFoldDB" id="H5T7I6"/>
<comment type="caution">
    <text evidence="1">The sequence shown here is derived from an EMBL/GenBank/DDBJ whole genome shotgun (WGS) entry which is preliminary data.</text>
</comment>
<dbReference type="EMBL" id="BAET01000002">
    <property type="protein sequence ID" value="GAB54263.1"/>
    <property type="molecule type" value="Genomic_DNA"/>
</dbReference>
<evidence type="ECO:0000313" key="2">
    <source>
        <dbReference type="Proteomes" id="UP000053586"/>
    </source>
</evidence>
<accession>H5T7I6</accession>
<reference evidence="1 2" key="1">
    <citation type="journal article" date="2012" name="J. Bacteriol.">
        <title>Genome sequence of proteorhodopsin-containing sea ice bacterium Glaciecola punicea ACAM 611T.</title>
        <authorList>
            <person name="Qin Q.-L."/>
            <person name="Xie B.-B."/>
            <person name="Shu Y.-L."/>
            <person name="Rong J.-C."/>
            <person name="Zhao D.-L."/>
            <person name="Zhang X.-Y."/>
            <person name="Chen X.-L."/>
            <person name="Zhou B.-C."/>
            <person name="Zhanga Y.-Z."/>
        </authorList>
    </citation>
    <scope>NUCLEOTIDE SEQUENCE [LARGE SCALE GENOMIC DNA]</scope>
    <source>
        <strain evidence="1 2">ACAM 611</strain>
    </source>
</reference>
<dbReference type="STRING" id="56804.BAE46_03865"/>
<proteinExistence type="predicted"/>
<dbReference type="Proteomes" id="UP000053586">
    <property type="component" value="Unassembled WGS sequence"/>
</dbReference>
<reference evidence="1 2" key="2">
    <citation type="journal article" date="2017" name="Antonie Van Leeuwenhoek">
        <title>Rhizobium rhizosphaerae sp. nov., a novel species isolated from rice rhizosphere.</title>
        <authorList>
            <person name="Zhao J.J."/>
            <person name="Zhang J."/>
            <person name="Zhang R.J."/>
            <person name="Zhang C.W."/>
            <person name="Yin H.Q."/>
            <person name="Zhang X.X."/>
        </authorList>
    </citation>
    <scope>NUCLEOTIDE SEQUENCE [LARGE SCALE GENOMIC DNA]</scope>
    <source>
        <strain evidence="1 2">ACAM 611</strain>
    </source>
</reference>
<name>H5T7I6_9ALTE</name>
<evidence type="ECO:0000313" key="1">
    <source>
        <dbReference type="EMBL" id="GAB54263.1"/>
    </source>
</evidence>
<sequence>MDVAIPTFSPGLPLDSFGEIDGDELVEDGIWPQLRRTEAKLFASQMKEALDNKKVFASVSVVPSASTPSDLFVLGEIKQSDSEQVEIEITVLDSSGEILGNRSFEHTVSRGFLRDQQNAGKNPYQPVFNQASDYVVSLLAELSTSDKQAIKNMSLMRYARYYSPENYSQYLTSSLKRKNGQRYYKFELTGIPDGNDPMLQRIEDLRAQELLFVDRLQDNFEVFQAQTRSAYATWQEETLPEVIAAREAQRKRNTSTALAIGGAILTAILIKNANTKGSKGRDTSEFELGAIATGIGSIWAINEAFKNNSRLKVQSAVIEEQGQALDLSVSPTVIEFENETVELQGTAQEQYMQWKTHLRKVFDEEKTPDVQL</sequence>
<protein>
    <submittedName>
        <fullName evidence="1">Uncharacterized protein</fullName>
    </submittedName>
</protein>
<keyword evidence="2" id="KW-1185">Reference proteome</keyword>
<organism evidence="1 2">
    <name type="scientific">Glaciecola punicea ACAM 611</name>
    <dbReference type="NCBI Taxonomy" id="1121923"/>
    <lineage>
        <taxon>Bacteria</taxon>
        <taxon>Pseudomonadati</taxon>
        <taxon>Pseudomonadota</taxon>
        <taxon>Gammaproteobacteria</taxon>
        <taxon>Alteromonadales</taxon>
        <taxon>Alteromonadaceae</taxon>
        <taxon>Glaciecola</taxon>
    </lineage>
</organism>